<evidence type="ECO:0000313" key="1">
    <source>
        <dbReference type="EMBL" id="MFC7599100.1"/>
    </source>
</evidence>
<keyword evidence="2" id="KW-1185">Reference proteome</keyword>
<dbReference type="Proteomes" id="UP001596514">
    <property type="component" value="Unassembled WGS sequence"/>
</dbReference>
<dbReference type="Gene3D" id="2.60.40.1120">
    <property type="entry name" value="Carboxypeptidase-like, regulatory domain"/>
    <property type="match status" value="1"/>
</dbReference>
<reference evidence="2" key="1">
    <citation type="journal article" date="2019" name="Int. J. Syst. Evol. Microbiol.">
        <title>The Global Catalogue of Microorganisms (GCM) 10K type strain sequencing project: providing services to taxonomists for standard genome sequencing and annotation.</title>
        <authorList>
            <consortium name="The Broad Institute Genomics Platform"/>
            <consortium name="The Broad Institute Genome Sequencing Center for Infectious Disease"/>
            <person name="Wu L."/>
            <person name="Ma J."/>
        </authorList>
    </citation>
    <scope>NUCLEOTIDE SEQUENCE [LARGE SCALE GENOMIC DNA]</scope>
    <source>
        <strain evidence="2">JCM 10083</strain>
    </source>
</reference>
<dbReference type="SUPFAM" id="SSF49464">
    <property type="entry name" value="Carboxypeptidase regulatory domain-like"/>
    <property type="match status" value="1"/>
</dbReference>
<evidence type="ECO:0000313" key="2">
    <source>
        <dbReference type="Proteomes" id="UP001596514"/>
    </source>
</evidence>
<sequence>MIVAGVLIAALSGRAVEGGERMTGTVDAGREAGVLKGRVVDAAGRPVAGAEIVANNQLLYNSNLIVATDRDGRYRVSTDVAVATFRVTGTVARRFEGRAYTMELTPHDDVPFAGSDGAIRDFTWRLTGERSDGLGFYGGMLLFHLESYDPRAPETFLRDEDVTLTLTPQGPLIDGSVGEVITRRAERGGDGSGVLDVPIGRYRITAEHLGRPLKIRVRDTGEYGEAVVTGFERFLSTVHRIRLDLKP</sequence>
<proteinExistence type="predicted"/>
<dbReference type="InterPro" id="IPR008969">
    <property type="entry name" value="CarboxyPept-like_regulatory"/>
</dbReference>
<gene>
    <name evidence="1" type="ORF">ACFQVD_03125</name>
</gene>
<comment type="caution">
    <text evidence="1">The sequence shown here is derived from an EMBL/GenBank/DDBJ whole genome shotgun (WGS) entry which is preliminary data.</text>
</comment>
<organism evidence="1 2">
    <name type="scientific">Streptosporangium amethystogenes subsp. fukuiense</name>
    <dbReference type="NCBI Taxonomy" id="698418"/>
    <lineage>
        <taxon>Bacteria</taxon>
        <taxon>Bacillati</taxon>
        <taxon>Actinomycetota</taxon>
        <taxon>Actinomycetes</taxon>
        <taxon>Streptosporangiales</taxon>
        <taxon>Streptosporangiaceae</taxon>
        <taxon>Streptosporangium</taxon>
    </lineage>
</organism>
<dbReference type="EMBL" id="JBHTEE010000001">
    <property type="protein sequence ID" value="MFC7599100.1"/>
    <property type="molecule type" value="Genomic_DNA"/>
</dbReference>
<protein>
    <submittedName>
        <fullName evidence="1">Carboxypeptidase-like regulatory domain-containing protein</fullName>
    </submittedName>
</protein>
<dbReference type="RefSeq" id="WP_343963416.1">
    <property type="nucleotide sequence ID" value="NZ_BAAAGK010000017.1"/>
</dbReference>
<accession>A0ABW2SS26</accession>
<name>A0ABW2SS26_9ACTN</name>